<dbReference type="GO" id="GO:0012505">
    <property type="term" value="C:endomembrane system"/>
    <property type="evidence" value="ECO:0007669"/>
    <property type="project" value="UniProtKB-SubCell"/>
</dbReference>
<accession>I6ZZD5</accession>
<dbReference type="PANTHER" id="PTHR31040:SF1">
    <property type="entry name" value="NURIM"/>
    <property type="match status" value="1"/>
</dbReference>
<dbReference type="KEGG" id="mro:MROS_1124"/>
<evidence type="ECO:0000313" key="8">
    <source>
        <dbReference type="Proteomes" id="UP000009011"/>
    </source>
</evidence>
<dbReference type="EMBL" id="CP003557">
    <property type="protein sequence ID" value="AFN74363.1"/>
    <property type="molecule type" value="Genomic_DNA"/>
</dbReference>
<dbReference type="STRING" id="1191523.MROS_1124"/>
<dbReference type="HOGENOM" id="CLU_084189_1_0_10"/>
<comment type="similarity">
    <text evidence="2">Belongs to the nurim family.</text>
</comment>
<name>I6ZZD5_MELRP</name>
<evidence type="ECO:0000313" key="7">
    <source>
        <dbReference type="EMBL" id="AFN74363.1"/>
    </source>
</evidence>
<keyword evidence="8" id="KW-1185">Reference proteome</keyword>
<evidence type="ECO:0000256" key="5">
    <source>
        <dbReference type="ARBA" id="ARBA00023136"/>
    </source>
</evidence>
<feature type="transmembrane region" description="Helical" evidence="6">
    <location>
        <begin position="6"/>
        <end position="24"/>
    </location>
</feature>
<evidence type="ECO:0000256" key="3">
    <source>
        <dbReference type="ARBA" id="ARBA00022692"/>
    </source>
</evidence>
<dbReference type="Pfam" id="PF04191">
    <property type="entry name" value="PEMT"/>
    <property type="match status" value="1"/>
</dbReference>
<protein>
    <submittedName>
        <fullName evidence="7">Uncharacterized protein</fullName>
    </submittedName>
</protein>
<dbReference type="AlphaFoldDB" id="I6ZZD5"/>
<feature type="transmembrane region" description="Helical" evidence="6">
    <location>
        <begin position="74"/>
        <end position="93"/>
    </location>
</feature>
<dbReference type="PANTHER" id="PTHR31040">
    <property type="entry name" value="NURIM"/>
    <property type="match status" value="1"/>
</dbReference>
<reference evidence="7 8" key="1">
    <citation type="journal article" date="2013" name="PLoS ONE">
        <title>Genomic analysis of Melioribacter roseus, facultatively anaerobic organotrophic bacterium representing a novel deep lineage within Bacteriodetes/Chlorobi group.</title>
        <authorList>
            <person name="Kadnikov V.V."/>
            <person name="Mardanov A.V."/>
            <person name="Podosokorskaya O.A."/>
            <person name="Gavrilov S.N."/>
            <person name="Kublanov I.V."/>
            <person name="Beletsky A.V."/>
            <person name="Bonch-Osmolovskaya E.A."/>
            <person name="Ravin N.V."/>
        </authorList>
    </citation>
    <scope>NUCLEOTIDE SEQUENCE [LARGE SCALE GENOMIC DNA]</scope>
    <source>
        <strain evidence="8">JCM 17771 / P3M-2</strain>
    </source>
</reference>
<evidence type="ECO:0000256" key="2">
    <source>
        <dbReference type="ARBA" id="ARBA00010631"/>
    </source>
</evidence>
<proteinExistence type="inferred from homology"/>
<dbReference type="OrthoDB" id="9809773at2"/>
<evidence type="ECO:0000256" key="1">
    <source>
        <dbReference type="ARBA" id="ARBA00004127"/>
    </source>
</evidence>
<evidence type="ECO:0000256" key="6">
    <source>
        <dbReference type="SAM" id="Phobius"/>
    </source>
</evidence>
<feature type="transmembrane region" description="Helical" evidence="6">
    <location>
        <begin position="45"/>
        <end position="62"/>
    </location>
</feature>
<dbReference type="InterPro" id="IPR033580">
    <property type="entry name" value="Nurim-like"/>
</dbReference>
<dbReference type="InterPro" id="IPR007318">
    <property type="entry name" value="Phopholipid_MeTrfase"/>
</dbReference>
<keyword evidence="3 6" id="KW-0812">Transmembrane</keyword>
<dbReference type="Gene3D" id="1.20.120.1630">
    <property type="match status" value="1"/>
</dbReference>
<comment type="subcellular location">
    <subcellularLocation>
        <location evidence="1">Endomembrane system</location>
        <topology evidence="1">Multi-pass membrane protein</topology>
    </subcellularLocation>
</comment>
<dbReference type="eggNOG" id="COG2020">
    <property type="taxonomic scope" value="Bacteria"/>
</dbReference>
<keyword evidence="5 6" id="KW-0472">Membrane</keyword>
<dbReference type="RefSeq" id="WP_014855799.1">
    <property type="nucleotide sequence ID" value="NC_018178.1"/>
</dbReference>
<sequence length="208" mass="24364">MILFDIIGIVGLFSIFAITHTLLASKKIKLALKEKLGGAIAFYRFFYNVTSIIFFLLFYLIAPKPGITVYDLHYPYDIITFVFQVLSFLGIIISAKPIDLLEFAGIRQIVRYLKGGYDENDLDEKQPLITGGIYKYIRHPIYLFTILFLGFRPAMDLFYFVTFICVVIYFYIGSIFEEERLKEKYGKEYEEYIKNTPRIFPWKIKKGI</sequence>
<gene>
    <name evidence="7" type="ordered locus">MROS_1124</name>
</gene>
<dbReference type="Proteomes" id="UP000009011">
    <property type="component" value="Chromosome"/>
</dbReference>
<organism evidence="7 8">
    <name type="scientific">Melioribacter roseus (strain DSM 23840 / JCM 17771 / VKM B-2668 / P3M-2)</name>
    <dbReference type="NCBI Taxonomy" id="1191523"/>
    <lineage>
        <taxon>Bacteria</taxon>
        <taxon>Pseudomonadati</taxon>
        <taxon>Ignavibacteriota</taxon>
        <taxon>Ignavibacteria</taxon>
        <taxon>Ignavibacteriales</taxon>
        <taxon>Melioribacteraceae</taxon>
        <taxon>Melioribacter</taxon>
    </lineage>
</organism>
<feature type="transmembrane region" description="Helical" evidence="6">
    <location>
        <begin position="157"/>
        <end position="176"/>
    </location>
</feature>
<keyword evidence="4 6" id="KW-1133">Transmembrane helix</keyword>
<evidence type="ECO:0000256" key="4">
    <source>
        <dbReference type="ARBA" id="ARBA00022989"/>
    </source>
</evidence>